<dbReference type="RefSeq" id="WP_343774413.1">
    <property type="nucleotide sequence ID" value="NZ_BAAADV010000006.1"/>
</dbReference>
<keyword evidence="1" id="KW-1133">Transmembrane helix</keyword>
<feature type="domain" description="DUF1616" evidence="2">
    <location>
        <begin position="30"/>
        <end position="341"/>
    </location>
</feature>
<protein>
    <submittedName>
        <fullName evidence="3">DUF1616 domain-containing protein</fullName>
    </submittedName>
</protein>
<dbReference type="AlphaFoldDB" id="A0AAV3TBL4"/>
<name>A0AAV3TBL4_9EURY</name>
<dbReference type="PIRSF" id="PIRSF018671">
    <property type="entry name" value="UCP018671"/>
    <property type="match status" value="1"/>
</dbReference>
<feature type="transmembrane region" description="Helical" evidence="1">
    <location>
        <begin position="25"/>
        <end position="44"/>
    </location>
</feature>
<dbReference type="Proteomes" id="UP001500420">
    <property type="component" value="Unassembled WGS sequence"/>
</dbReference>
<dbReference type="Pfam" id="PF07760">
    <property type="entry name" value="DUF1616"/>
    <property type="match status" value="1"/>
</dbReference>
<evidence type="ECO:0000256" key="1">
    <source>
        <dbReference type="SAM" id="Phobius"/>
    </source>
</evidence>
<sequence>MSNPDLPTSATDAASRLATRIPSDVSATLAFLVVVNLALTVVGVESPPLRVALGAPLLLFLPGYVLVTTLFPRTSVPEDRRRAGGWSVVPVQYSEIDGAERAALSFGLSLAVLPLFALAIAFSPWPYAADVVVPGLSLFVLVGAAASATRRGAVDPDVRFEVPFRAWLRRLRSFMFDGNGVNVAVNVALVLSVVLSVAVVGYAFAAPQDGERYSELTLVTENESGEYVAGDYPENFTAGEERDLTVGVENNEQVETEYTIVTQVERVDTDASGGGVTVLEMSELRRSSLALDPGERRYDDHAVAPETTGEDLRLSYYLYKGDAPGTPSAETAYRHVYLWIDVSDEPFEP</sequence>
<reference evidence="3 4" key="1">
    <citation type="journal article" date="2019" name="Int. J. Syst. Evol. Microbiol.">
        <title>The Global Catalogue of Microorganisms (GCM) 10K type strain sequencing project: providing services to taxonomists for standard genome sequencing and annotation.</title>
        <authorList>
            <consortium name="The Broad Institute Genomics Platform"/>
            <consortium name="The Broad Institute Genome Sequencing Center for Infectious Disease"/>
            <person name="Wu L."/>
            <person name="Ma J."/>
        </authorList>
    </citation>
    <scope>NUCLEOTIDE SEQUENCE [LARGE SCALE GENOMIC DNA]</scope>
    <source>
        <strain evidence="3 4">JCM 16328</strain>
    </source>
</reference>
<feature type="transmembrane region" description="Helical" evidence="1">
    <location>
        <begin position="131"/>
        <end position="149"/>
    </location>
</feature>
<keyword evidence="1" id="KW-0472">Membrane</keyword>
<dbReference type="InterPro" id="IPR011674">
    <property type="entry name" value="DUF1616"/>
</dbReference>
<proteinExistence type="predicted"/>
<gene>
    <name evidence="3" type="ORF">GCM10009020_25410</name>
</gene>
<comment type="caution">
    <text evidence="3">The sequence shown here is derived from an EMBL/GenBank/DDBJ whole genome shotgun (WGS) entry which is preliminary data.</text>
</comment>
<feature type="transmembrane region" description="Helical" evidence="1">
    <location>
        <begin position="180"/>
        <end position="205"/>
    </location>
</feature>
<dbReference type="InterPro" id="IPR014495">
    <property type="entry name" value="UCP018671"/>
</dbReference>
<evidence type="ECO:0000313" key="4">
    <source>
        <dbReference type="Proteomes" id="UP001500420"/>
    </source>
</evidence>
<organism evidence="3 4">
    <name type="scientific">Natronoarchaeum mannanilyticum</name>
    <dbReference type="NCBI Taxonomy" id="926360"/>
    <lineage>
        <taxon>Archaea</taxon>
        <taxon>Methanobacteriati</taxon>
        <taxon>Methanobacteriota</taxon>
        <taxon>Stenosarchaea group</taxon>
        <taxon>Halobacteria</taxon>
        <taxon>Halobacteriales</taxon>
        <taxon>Natronoarchaeaceae</taxon>
    </lineage>
</organism>
<feature type="transmembrane region" description="Helical" evidence="1">
    <location>
        <begin position="50"/>
        <end position="72"/>
    </location>
</feature>
<evidence type="ECO:0000313" key="3">
    <source>
        <dbReference type="EMBL" id="GAA0676524.1"/>
    </source>
</evidence>
<accession>A0AAV3TBL4</accession>
<keyword evidence="1" id="KW-0812">Transmembrane</keyword>
<evidence type="ECO:0000259" key="2">
    <source>
        <dbReference type="Pfam" id="PF07760"/>
    </source>
</evidence>
<feature type="transmembrane region" description="Helical" evidence="1">
    <location>
        <begin position="102"/>
        <end position="125"/>
    </location>
</feature>
<keyword evidence="4" id="KW-1185">Reference proteome</keyword>
<dbReference type="EMBL" id="BAAADV010000006">
    <property type="protein sequence ID" value="GAA0676524.1"/>
    <property type="molecule type" value="Genomic_DNA"/>
</dbReference>